<evidence type="ECO:0000256" key="1">
    <source>
        <dbReference type="SAM" id="MobiDB-lite"/>
    </source>
</evidence>
<dbReference type="Gene3D" id="2.60.120.740">
    <property type="match status" value="2"/>
</dbReference>
<feature type="transmembrane region" description="Helical" evidence="2">
    <location>
        <begin position="400"/>
        <end position="422"/>
    </location>
</feature>
<accession>A0A150G831</accession>
<evidence type="ECO:0000313" key="5">
    <source>
        <dbReference type="Proteomes" id="UP000075714"/>
    </source>
</evidence>
<dbReference type="Pfam" id="PF02140">
    <property type="entry name" value="SUEL_Lectin"/>
    <property type="match status" value="2"/>
</dbReference>
<dbReference type="GO" id="GO:0030246">
    <property type="term" value="F:carbohydrate binding"/>
    <property type="evidence" value="ECO:0007669"/>
    <property type="project" value="InterPro"/>
</dbReference>
<protein>
    <recommendedName>
        <fullName evidence="3">SUEL-type lectin domain-containing protein</fullName>
    </recommendedName>
</protein>
<evidence type="ECO:0000259" key="3">
    <source>
        <dbReference type="PROSITE" id="PS50228"/>
    </source>
</evidence>
<comment type="caution">
    <text evidence="4">The sequence shown here is derived from an EMBL/GenBank/DDBJ whole genome shotgun (WGS) entry which is preliminary data.</text>
</comment>
<reference evidence="5" key="1">
    <citation type="journal article" date="2016" name="Nat. Commun.">
        <title>The Gonium pectorale genome demonstrates co-option of cell cycle regulation during the evolution of multicellularity.</title>
        <authorList>
            <person name="Hanschen E.R."/>
            <person name="Marriage T.N."/>
            <person name="Ferris P.J."/>
            <person name="Hamaji T."/>
            <person name="Toyoda A."/>
            <person name="Fujiyama A."/>
            <person name="Neme R."/>
            <person name="Noguchi H."/>
            <person name="Minakuchi Y."/>
            <person name="Suzuki M."/>
            <person name="Kawai-Toyooka H."/>
            <person name="Smith D.R."/>
            <person name="Sparks H."/>
            <person name="Anderson J."/>
            <person name="Bakaric R."/>
            <person name="Luria V."/>
            <person name="Karger A."/>
            <person name="Kirschner M.W."/>
            <person name="Durand P.M."/>
            <person name="Michod R.E."/>
            <person name="Nozaki H."/>
            <person name="Olson B.J."/>
        </authorList>
    </citation>
    <scope>NUCLEOTIDE SEQUENCE [LARGE SCALE GENOMIC DNA]</scope>
    <source>
        <strain evidence="5">NIES-2863</strain>
    </source>
</reference>
<keyword evidence="2" id="KW-0812">Transmembrane</keyword>
<dbReference type="InterPro" id="IPR043159">
    <property type="entry name" value="Lectin_gal-bd_sf"/>
</dbReference>
<evidence type="ECO:0000313" key="4">
    <source>
        <dbReference type="EMBL" id="KXZ46009.1"/>
    </source>
</evidence>
<evidence type="ECO:0000256" key="2">
    <source>
        <dbReference type="SAM" id="Phobius"/>
    </source>
</evidence>
<dbReference type="PROSITE" id="PS50228">
    <property type="entry name" value="SUEL_LECTIN"/>
    <property type="match status" value="1"/>
</dbReference>
<keyword evidence="2" id="KW-0472">Membrane</keyword>
<dbReference type="CDD" id="cd22823">
    <property type="entry name" value="Gal_Rha_Lectin"/>
    <property type="match status" value="1"/>
</dbReference>
<proteinExistence type="predicted"/>
<feature type="region of interest" description="Disordered" evidence="1">
    <location>
        <begin position="315"/>
        <end position="396"/>
    </location>
</feature>
<feature type="compositionally biased region" description="Polar residues" evidence="1">
    <location>
        <begin position="322"/>
        <end position="332"/>
    </location>
</feature>
<gene>
    <name evidence="4" type="ORF">GPECTOR_48g441</name>
</gene>
<sequence length="442" mass="43387">MSADVAASPSPAAADLRAAAVARTCLAADLSTSSAITRRGCVAATVTVTITVAAELRAAAIAHSSFAADDLSASSVIRSALSCGIATLSSGVVCDGSPWPTLSCPPGLVITSVSAFYGRSDTTTCPFWGGQHAMNNAACSSGTIQAAAETACLGRASCRPGGVPDPCVGTYKWADFNATCRAPADYGNRGPYCDSAASATMAADMECPTGMVISNIDYAFWGSGGYSTCPSAYGAPHDGCSSQEFKDAAEQCVGSGTCSLGSALATDPCPGATKYWHLQYTCRVYGGYVSGNPYPNPFYKQLVAGAAVVGGGGNAGGVASRSEANATPSQGTLPPGAGDGNGASPRAVGPTGSAPSSASDSATTGVGGASGAVPSQQPASVPAGSGSSGSGNSGPSKQRVAVIAASVAGAALMAVGLAVAAARWTRARVHRNTRVAPIPTAP</sequence>
<keyword evidence="5" id="KW-1185">Reference proteome</keyword>
<dbReference type="AlphaFoldDB" id="A0A150G831"/>
<dbReference type="Proteomes" id="UP000075714">
    <property type="component" value="Unassembled WGS sequence"/>
</dbReference>
<dbReference type="PANTHER" id="PTHR46780">
    <property type="entry name" value="PROTEIN EVA-1"/>
    <property type="match status" value="1"/>
</dbReference>
<dbReference type="EMBL" id="LSYV01000049">
    <property type="protein sequence ID" value="KXZ46009.1"/>
    <property type="molecule type" value="Genomic_DNA"/>
</dbReference>
<feature type="compositionally biased region" description="Low complexity" evidence="1">
    <location>
        <begin position="349"/>
        <end position="364"/>
    </location>
</feature>
<organism evidence="4 5">
    <name type="scientific">Gonium pectorale</name>
    <name type="common">Green alga</name>
    <dbReference type="NCBI Taxonomy" id="33097"/>
    <lineage>
        <taxon>Eukaryota</taxon>
        <taxon>Viridiplantae</taxon>
        <taxon>Chlorophyta</taxon>
        <taxon>core chlorophytes</taxon>
        <taxon>Chlorophyceae</taxon>
        <taxon>CS clade</taxon>
        <taxon>Chlamydomonadales</taxon>
        <taxon>Volvocaceae</taxon>
        <taxon>Gonium</taxon>
    </lineage>
</organism>
<feature type="domain" description="SUEL-type lectin" evidence="3">
    <location>
        <begin position="197"/>
        <end position="283"/>
    </location>
</feature>
<keyword evidence="2" id="KW-1133">Transmembrane helix</keyword>
<dbReference type="OrthoDB" id="550804at2759"/>
<name>A0A150G831_GONPE</name>
<dbReference type="InterPro" id="IPR000922">
    <property type="entry name" value="Lectin_gal-bd_dom"/>
</dbReference>